<feature type="region of interest" description="Disordered" evidence="1">
    <location>
        <begin position="144"/>
        <end position="173"/>
    </location>
</feature>
<gene>
    <name evidence="2" type="ORF">M9458_054153</name>
</gene>
<reference evidence="2 3" key="1">
    <citation type="submission" date="2024-05" db="EMBL/GenBank/DDBJ databases">
        <title>Genome sequencing and assembly of Indian major carp, Cirrhinus mrigala (Hamilton, 1822).</title>
        <authorList>
            <person name="Mohindra V."/>
            <person name="Chowdhury L.M."/>
            <person name="Lal K."/>
            <person name="Jena J.K."/>
        </authorList>
    </citation>
    <scope>NUCLEOTIDE SEQUENCE [LARGE SCALE GENOMIC DNA]</scope>
    <source>
        <strain evidence="2">CM1030</strain>
        <tissue evidence="2">Blood</tissue>
    </source>
</reference>
<evidence type="ECO:0000313" key="2">
    <source>
        <dbReference type="EMBL" id="KAL0150560.1"/>
    </source>
</evidence>
<keyword evidence="3" id="KW-1185">Reference proteome</keyword>
<accession>A0ABD0MK91</accession>
<dbReference type="AlphaFoldDB" id="A0ABD0MK91"/>
<dbReference type="Proteomes" id="UP001529510">
    <property type="component" value="Unassembled WGS sequence"/>
</dbReference>
<evidence type="ECO:0000313" key="3">
    <source>
        <dbReference type="Proteomes" id="UP001529510"/>
    </source>
</evidence>
<feature type="compositionally biased region" description="Polar residues" evidence="1">
    <location>
        <begin position="1"/>
        <end position="10"/>
    </location>
</feature>
<organism evidence="2 3">
    <name type="scientific">Cirrhinus mrigala</name>
    <name type="common">Mrigala</name>
    <dbReference type="NCBI Taxonomy" id="683832"/>
    <lineage>
        <taxon>Eukaryota</taxon>
        <taxon>Metazoa</taxon>
        <taxon>Chordata</taxon>
        <taxon>Craniata</taxon>
        <taxon>Vertebrata</taxon>
        <taxon>Euteleostomi</taxon>
        <taxon>Actinopterygii</taxon>
        <taxon>Neopterygii</taxon>
        <taxon>Teleostei</taxon>
        <taxon>Ostariophysi</taxon>
        <taxon>Cypriniformes</taxon>
        <taxon>Cyprinidae</taxon>
        <taxon>Labeoninae</taxon>
        <taxon>Labeonini</taxon>
        <taxon>Cirrhinus</taxon>
    </lineage>
</organism>
<name>A0ABD0MK91_CIRMR</name>
<feature type="region of interest" description="Disordered" evidence="1">
    <location>
        <begin position="47"/>
        <end position="74"/>
    </location>
</feature>
<feature type="compositionally biased region" description="Polar residues" evidence="1">
    <location>
        <begin position="62"/>
        <end position="73"/>
    </location>
</feature>
<proteinExistence type="predicted"/>
<evidence type="ECO:0000256" key="1">
    <source>
        <dbReference type="SAM" id="MobiDB-lite"/>
    </source>
</evidence>
<feature type="region of interest" description="Disordered" evidence="1">
    <location>
        <begin position="1"/>
        <end position="29"/>
    </location>
</feature>
<comment type="caution">
    <text evidence="2">The sequence shown here is derived from an EMBL/GenBank/DDBJ whole genome shotgun (WGS) entry which is preliminary data.</text>
</comment>
<protein>
    <submittedName>
        <fullName evidence="2">Uncharacterized protein</fullName>
    </submittedName>
</protein>
<sequence length="173" mass="18235">MAASMKTRQATAVMPEPRQVPSDLQEPRHVSADIPEPHHVSAILSKPCQVSSHRPSHAEPTLPSQMSTASTPSRPADIPLSTVLPVMAIAILSVWATHCAPEASSGHESAPEASSVHGSVPETFLANESAPIPPEVSACTVEPPKEVASMNELTDTPDHEFAPVPPEVQRGLS</sequence>
<dbReference type="EMBL" id="JAMKFB020000292">
    <property type="protein sequence ID" value="KAL0150560.1"/>
    <property type="molecule type" value="Genomic_DNA"/>
</dbReference>